<evidence type="ECO:0000256" key="2">
    <source>
        <dbReference type="ARBA" id="ARBA00022475"/>
    </source>
</evidence>
<keyword evidence="3" id="KW-0812">Transmembrane</keyword>
<keyword evidence="8" id="KW-1185">Reference proteome</keyword>
<evidence type="ECO:0000256" key="3">
    <source>
        <dbReference type="ARBA" id="ARBA00022692"/>
    </source>
</evidence>
<evidence type="ECO:0000256" key="1">
    <source>
        <dbReference type="ARBA" id="ARBA00004651"/>
    </source>
</evidence>
<dbReference type="Pfam" id="PF02687">
    <property type="entry name" value="FtsX"/>
    <property type="match status" value="1"/>
</dbReference>
<evidence type="ECO:0000259" key="6">
    <source>
        <dbReference type="Pfam" id="PF02687"/>
    </source>
</evidence>
<evidence type="ECO:0000256" key="4">
    <source>
        <dbReference type="ARBA" id="ARBA00022989"/>
    </source>
</evidence>
<keyword evidence="4" id="KW-1133">Transmembrane helix</keyword>
<reference evidence="8" key="1">
    <citation type="submission" date="2018-01" db="EMBL/GenBank/DDBJ databases">
        <authorList>
            <person name="Li J."/>
        </authorList>
    </citation>
    <scope>NUCLEOTIDE SEQUENCE [LARGE SCALE GENOMIC DNA]</scope>
    <source>
        <strain evidence="8">2184</strain>
    </source>
</reference>
<name>A0A2S0WD22_9CORY</name>
<accession>A0A2S0WD22</accession>
<dbReference type="KEGG" id="clia:C3E79_03375"/>
<dbReference type="GO" id="GO:0005886">
    <property type="term" value="C:plasma membrane"/>
    <property type="evidence" value="ECO:0007669"/>
    <property type="project" value="UniProtKB-SubCell"/>
</dbReference>
<gene>
    <name evidence="7" type="ORF">C3E79_03375</name>
</gene>
<keyword evidence="5" id="KW-0472">Membrane</keyword>
<dbReference type="InterPro" id="IPR003838">
    <property type="entry name" value="ABC3_permease_C"/>
</dbReference>
<dbReference type="EMBL" id="CP026948">
    <property type="protein sequence ID" value="AWB83644.1"/>
    <property type="molecule type" value="Genomic_DNA"/>
</dbReference>
<feature type="domain" description="ABC3 transporter permease C-terminal" evidence="6">
    <location>
        <begin position="39"/>
        <end position="149"/>
    </location>
</feature>
<comment type="subcellular location">
    <subcellularLocation>
        <location evidence="1">Cell membrane</location>
        <topology evidence="1">Multi-pass membrane protein</topology>
    </subcellularLocation>
</comment>
<evidence type="ECO:0000313" key="7">
    <source>
        <dbReference type="EMBL" id="AWB83644.1"/>
    </source>
</evidence>
<dbReference type="Proteomes" id="UP000244754">
    <property type="component" value="Chromosome"/>
</dbReference>
<evidence type="ECO:0000313" key="8">
    <source>
        <dbReference type="Proteomes" id="UP000244754"/>
    </source>
</evidence>
<proteinExistence type="predicted"/>
<sequence length="554" mass="58740">MAGILFTAVVIGTLVGTILYVAFSTGGSSDLKQGVVNLSLIAIVPTLAGVRLAHQNFIVDHRPTLRALKNLGVSNAFFQRHLVLQAVLLTLVAAASAVVLGRLIADPFFRLLFIGMNKRLPDVWGSPQAVLATAPVVMMFIYLIGVGTIRFERVLEGSTDSAPRSGAWRKAGLAVGYVALALNFGVGVWSIATGGSNAGVALMVISAPVVAAVLAAPIGRLIGGAVSTVLSRVVGWTAPSLGIRSIDAAGTITRTGLAAVLLSIPLSGFTWAYASLDGGSFYAQQSVSEVPIVVSQEKQLLHPAQAEAVCDELGQGCHGVVYWQPSDILGSGEESVERKYANDYTLSATSSEVLNEFLPGQIEPEGDNPFHFASMKLAEAVSVNPPVNPDWALAVVDGSAQVSDDYRVVPAKEWASNAGNDTQIFFGPNGDGTSGFIPLVAYTLLAICVILLVEAIGRREGLRSFFAPLHLLGKTQTSIQLTTFWAILFPYLTAILAALLASFWYEMVAYFVTTGEVGAWMPFMPAGLWVLFVLVFLLTSATAFLPTPRERIQS</sequence>
<evidence type="ECO:0000256" key="5">
    <source>
        <dbReference type="ARBA" id="ARBA00023136"/>
    </source>
</evidence>
<dbReference type="AlphaFoldDB" id="A0A2S0WD22"/>
<organism evidence="7 8">
    <name type="scientific">Corynebacterium liangguodongii</name>
    <dbReference type="NCBI Taxonomy" id="2079535"/>
    <lineage>
        <taxon>Bacteria</taxon>
        <taxon>Bacillati</taxon>
        <taxon>Actinomycetota</taxon>
        <taxon>Actinomycetes</taxon>
        <taxon>Mycobacteriales</taxon>
        <taxon>Corynebacteriaceae</taxon>
        <taxon>Corynebacterium</taxon>
    </lineage>
</organism>
<keyword evidence="2" id="KW-1003">Cell membrane</keyword>
<protein>
    <recommendedName>
        <fullName evidence="6">ABC3 transporter permease C-terminal domain-containing protein</fullName>
    </recommendedName>
</protein>